<organism evidence="2 3">
    <name type="scientific">Bordetella genomosp. 12</name>
    <dbReference type="NCBI Taxonomy" id="463035"/>
    <lineage>
        <taxon>Bacteria</taxon>
        <taxon>Pseudomonadati</taxon>
        <taxon>Pseudomonadota</taxon>
        <taxon>Betaproteobacteria</taxon>
        <taxon>Burkholderiales</taxon>
        <taxon>Alcaligenaceae</taxon>
        <taxon>Bordetella</taxon>
    </lineage>
</organism>
<feature type="transmembrane region" description="Helical" evidence="1">
    <location>
        <begin position="43"/>
        <end position="61"/>
    </location>
</feature>
<dbReference type="RefSeq" id="WP_094815349.1">
    <property type="nucleotide sequence ID" value="NZ_NEVU01000003.1"/>
</dbReference>
<keyword evidence="1" id="KW-0472">Membrane</keyword>
<proteinExistence type="predicted"/>
<name>A0A261VBK6_9BORD</name>
<reference evidence="3" key="1">
    <citation type="submission" date="2017-05" db="EMBL/GenBank/DDBJ databases">
        <title>Complete and WGS of Bordetella genogroups.</title>
        <authorList>
            <person name="Spilker T."/>
            <person name="Lipuma J."/>
        </authorList>
    </citation>
    <scope>NUCLEOTIDE SEQUENCE [LARGE SCALE GENOMIC DNA]</scope>
    <source>
        <strain evidence="3">AU6712</strain>
    </source>
</reference>
<evidence type="ECO:0000313" key="3">
    <source>
        <dbReference type="Proteomes" id="UP000216429"/>
    </source>
</evidence>
<keyword evidence="1" id="KW-1133">Transmembrane helix</keyword>
<dbReference type="Proteomes" id="UP000216429">
    <property type="component" value="Unassembled WGS sequence"/>
</dbReference>
<sequence length="112" mass="11470">MSPALAAATALALVFAGFACLALAMDRHHEQATGLDTPALRRALLRLNALALGAAALAVCLQSWGSVVAILVWLGLLSCGAILVTLTLSYLPRRLPLIALAAAMAALALLGR</sequence>
<gene>
    <name evidence="2" type="ORF">CAL22_17190</name>
</gene>
<keyword evidence="1" id="KW-0812">Transmembrane</keyword>
<dbReference type="AlphaFoldDB" id="A0A261VBK6"/>
<protein>
    <recommendedName>
        <fullName evidence="4">DUF3325 domain-containing protein</fullName>
    </recommendedName>
</protein>
<evidence type="ECO:0000313" key="2">
    <source>
        <dbReference type="EMBL" id="OZI71548.1"/>
    </source>
</evidence>
<dbReference type="EMBL" id="NEVU01000003">
    <property type="protein sequence ID" value="OZI71548.1"/>
    <property type="molecule type" value="Genomic_DNA"/>
</dbReference>
<comment type="caution">
    <text evidence="2">The sequence shown here is derived from an EMBL/GenBank/DDBJ whole genome shotgun (WGS) entry which is preliminary data.</text>
</comment>
<dbReference type="OrthoDB" id="8797226at2"/>
<evidence type="ECO:0008006" key="4">
    <source>
        <dbReference type="Google" id="ProtNLM"/>
    </source>
</evidence>
<dbReference type="InterPro" id="IPR021762">
    <property type="entry name" value="DUF3325"/>
</dbReference>
<evidence type="ECO:0000256" key="1">
    <source>
        <dbReference type="SAM" id="Phobius"/>
    </source>
</evidence>
<keyword evidence="3" id="KW-1185">Reference proteome</keyword>
<accession>A0A261VBK6</accession>
<feature type="transmembrane region" description="Helical" evidence="1">
    <location>
        <begin position="68"/>
        <end position="88"/>
    </location>
</feature>
<dbReference type="Pfam" id="PF11804">
    <property type="entry name" value="DUF3325"/>
    <property type="match status" value="1"/>
</dbReference>